<feature type="domain" description="PAC" evidence="5">
    <location>
        <begin position="228"/>
        <end position="282"/>
    </location>
</feature>
<evidence type="ECO:0000256" key="2">
    <source>
        <dbReference type="ARBA" id="ARBA00022643"/>
    </source>
</evidence>
<comment type="caution">
    <text evidence="6">The sequence shown here is derived from an EMBL/GenBank/DDBJ whole genome shotgun (WGS) entry which is preliminary data.</text>
</comment>
<evidence type="ECO:0000259" key="5">
    <source>
        <dbReference type="PROSITE" id="PS50113"/>
    </source>
</evidence>
<dbReference type="AlphaFoldDB" id="M0NJB8"/>
<keyword evidence="3" id="KW-0157">Chromophore</keyword>
<evidence type="ECO:0000313" key="7">
    <source>
        <dbReference type="Proteomes" id="UP000011650"/>
    </source>
</evidence>
<proteinExistence type="predicted"/>
<evidence type="ECO:0000256" key="1">
    <source>
        <dbReference type="ARBA" id="ARBA00022630"/>
    </source>
</evidence>
<keyword evidence="7" id="KW-1185">Reference proteome</keyword>
<dbReference type="PATRIC" id="fig|1227482.3.peg.3187"/>
<dbReference type="Gene3D" id="3.30.565.10">
    <property type="entry name" value="Histidine kinase-like ATPase, C-terminal domain"/>
    <property type="match status" value="1"/>
</dbReference>
<dbReference type="PANTHER" id="PTHR47429">
    <property type="entry name" value="PROTEIN TWIN LOV 1"/>
    <property type="match status" value="1"/>
</dbReference>
<dbReference type="NCBIfam" id="TIGR00229">
    <property type="entry name" value="sensory_box"/>
    <property type="match status" value="1"/>
</dbReference>
<dbReference type="SUPFAM" id="SSF55785">
    <property type="entry name" value="PYP-like sensor domain (PAS domain)"/>
    <property type="match status" value="1"/>
</dbReference>
<dbReference type="CDD" id="cd00130">
    <property type="entry name" value="PAS"/>
    <property type="match status" value="1"/>
</dbReference>
<dbReference type="Gene3D" id="3.30.450.20">
    <property type="entry name" value="PAS domain"/>
    <property type="match status" value="1"/>
</dbReference>
<dbReference type="OrthoDB" id="230688at2157"/>
<keyword evidence="2" id="KW-0288">FMN</keyword>
<dbReference type="InterPro" id="IPR003594">
    <property type="entry name" value="HATPase_dom"/>
</dbReference>
<dbReference type="SUPFAM" id="SSF47384">
    <property type="entry name" value="Homodimeric domain of signal transducing histidine kinase"/>
    <property type="match status" value="1"/>
</dbReference>
<dbReference type="PANTHER" id="PTHR47429:SF2">
    <property type="entry name" value="PROTEIN TWIN LOV 1"/>
    <property type="match status" value="1"/>
</dbReference>
<dbReference type="SMART" id="SM00086">
    <property type="entry name" value="PAC"/>
    <property type="match status" value="1"/>
</dbReference>
<dbReference type="InterPro" id="IPR005467">
    <property type="entry name" value="His_kinase_dom"/>
</dbReference>
<feature type="domain" description="Histidine kinase" evidence="4">
    <location>
        <begin position="286"/>
        <end position="494"/>
    </location>
</feature>
<dbReference type="InterPro" id="IPR036890">
    <property type="entry name" value="HATPase_C_sf"/>
</dbReference>
<dbReference type="PROSITE" id="PS50113">
    <property type="entry name" value="PAC"/>
    <property type="match status" value="1"/>
</dbReference>
<dbReference type="PROSITE" id="PS50109">
    <property type="entry name" value="HIS_KIN"/>
    <property type="match status" value="1"/>
</dbReference>
<reference evidence="6 7" key="1">
    <citation type="journal article" date="2014" name="PLoS Genet.">
        <title>Phylogenetically driven sequencing of extremely halophilic archaea reveals strategies for static and dynamic osmo-response.</title>
        <authorList>
            <person name="Becker E.A."/>
            <person name="Seitzer P.M."/>
            <person name="Tritt A."/>
            <person name="Larsen D."/>
            <person name="Krusor M."/>
            <person name="Yao A.I."/>
            <person name="Wu D."/>
            <person name="Madern D."/>
            <person name="Eisen J.A."/>
            <person name="Darling A.E."/>
            <person name="Facciotti M.T."/>
        </authorList>
    </citation>
    <scope>NUCLEOTIDE SEQUENCE [LARGE SCALE GENOMIC DNA]</scope>
    <source>
        <strain evidence="6 7">DSM 21995</strain>
    </source>
</reference>
<dbReference type="SUPFAM" id="SSF55874">
    <property type="entry name" value="ATPase domain of HSP90 chaperone/DNA topoisomerase II/histidine kinase"/>
    <property type="match status" value="1"/>
</dbReference>
<dbReference type="EMBL" id="AOJG01000041">
    <property type="protein sequence ID" value="EMA57204.1"/>
    <property type="molecule type" value="Genomic_DNA"/>
</dbReference>
<accession>M0NJB8</accession>
<dbReference type="GO" id="GO:0000155">
    <property type="term" value="F:phosphorelay sensor kinase activity"/>
    <property type="evidence" value="ECO:0007669"/>
    <property type="project" value="InterPro"/>
</dbReference>
<evidence type="ECO:0000256" key="3">
    <source>
        <dbReference type="ARBA" id="ARBA00022991"/>
    </source>
</evidence>
<dbReference type="InterPro" id="IPR036097">
    <property type="entry name" value="HisK_dim/P_sf"/>
</dbReference>
<dbReference type="InterPro" id="IPR000700">
    <property type="entry name" value="PAS-assoc_C"/>
</dbReference>
<dbReference type="InterPro" id="IPR035965">
    <property type="entry name" value="PAS-like_dom_sf"/>
</dbReference>
<evidence type="ECO:0000259" key="4">
    <source>
        <dbReference type="PROSITE" id="PS50109"/>
    </source>
</evidence>
<dbReference type="STRING" id="1227482.C469_15768"/>
<dbReference type="Pfam" id="PF13426">
    <property type="entry name" value="PAS_9"/>
    <property type="match status" value="1"/>
</dbReference>
<organism evidence="6 7">
    <name type="scientific">Halorubrum lipolyticum DSM 21995</name>
    <dbReference type="NCBI Taxonomy" id="1227482"/>
    <lineage>
        <taxon>Archaea</taxon>
        <taxon>Methanobacteriati</taxon>
        <taxon>Methanobacteriota</taxon>
        <taxon>Stenosarchaea group</taxon>
        <taxon>Halobacteria</taxon>
        <taxon>Halobacteriales</taxon>
        <taxon>Haloferacaceae</taxon>
        <taxon>Halorubrum</taxon>
    </lineage>
</organism>
<dbReference type="Pfam" id="PF02518">
    <property type="entry name" value="HATPase_c"/>
    <property type="match status" value="1"/>
</dbReference>
<dbReference type="SMART" id="SM00387">
    <property type="entry name" value="HATPase_c"/>
    <property type="match status" value="1"/>
</dbReference>
<dbReference type="InterPro" id="IPR000014">
    <property type="entry name" value="PAS"/>
</dbReference>
<dbReference type="InterPro" id="IPR001610">
    <property type="entry name" value="PAC"/>
</dbReference>
<keyword evidence="1" id="KW-0285">Flavoprotein</keyword>
<keyword evidence="6" id="KW-0808">Transferase</keyword>
<dbReference type="RefSeq" id="WP_008008306.1">
    <property type="nucleotide sequence ID" value="NZ_AOJG01000041.1"/>
</dbReference>
<gene>
    <name evidence="6" type="ORF">C469_15768</name>
</gene>
<name>M0NJB8_9EURY</name>
<sequence>MGTGPGEVADESAPDAIAGSGEADRVLLFMRAGRDRELVAETLGERYRIETATDPAALDSEFDCCVLDAAAFRGVTEALDRRRERAEPVFLPFVLLVRDADTEAPRDPWERVDDVVELPVQRGALRSRVANLVERRRTALRLADRERRLEAVVRELREKERAMDEAPVGITLAEPGTENNPLTYLNEEFERLTGYGPEMLGKDCRFLQGAETNTETTAAIREAIDDERPVSVDVLNYRANDQKFWNRLTVAPIRGEDGSVIRYVGFQTNITERKIRERRLEVMGRVLNHNLRNKMNLIEGYTDLLRRDPGEEQRRKSLDVIAETTDDLMGIAEAVRKIDHTLSKTEPDEAAVELRDRLSELLSRMTDRYPDATFELSLPEGDDLLDVSVLGLQTAIEEAVENAVKHNPAPNPTVWIRVERADEGWIDIEIEDDGPGIPEHETHVLERGETSLKHADRLGIWLMYWVVSKAGGEFSVESSETGGTVLRMAVPAHP</sequence>
<keyword evidence="6" id="KW-0418">Kinase</keyword>
<protein>
    <submittedName>
        <fullName evidence="6">Histidine kinase</fullName>
    </submittedName>
</protein>
<evidence type="ECO:0000313" key="6">
    <source>
        <dbReference type="EMBL" id="EMA57204.1"/>
    </source>
</evidence>
<dbReference type="Proteomes" id="UP000011650">
    <property type="component" value="Unassembled WGS sequence"/>
</dbReference>
<dbReference type="CDD" id="cd00075">
    <property type="entry name" value="HATPase"/>
    <property type="match status" value="1"/>
</dbReference>